<feature type="signal peptide" evidence="1">
    <location>
        <begin position="1"/>
        <end position="21"/>
    </location>
</feature>
<evidence type="ECO:0000313" key="4">
    <source>
        <dbReference type="Proteomes" id="UP000622638"/>
    </source>
</evidence>
<protein>
    <recommendedName>
        <fullName evidence="2">Ice-binding protein C-terminal domain-containing protein</fullName>
    </recommendedName>
</protein>
<evidence type="ECO:0000313" key="3">
    <source>
        <dbReference type="EMBL" id="GGB83041.1"/>
    </source>
</evidence>
<feature type="chain" id="PRO_5045747188" description="Ice-binding protein C-terminal domain-containing protein" evidence="1">
    <location>
        <begin position="22"/>
        <end position="201"/>
    </location>
</feature>
<accession>A0ABQ1JZ73</accession>
<evidence type="ECO:0000259" key="2">
    <source>
        <dbReference type="Pfam" id="PF07589"/>
    </source>
</evidence>
<feature type="domain" description="Ice-binding protein C-terminal" evidence="2">
    <location>
        <begin position="174"/>
        <end position="200"/>
    </location>
</feature>
<organism evidence="3 4">
    <name type="scientific">Pseudoduganella buxea</name>
    <dbReference type="NCBI Taxonomy" id="1949069"/>
    <lineage>
        <taxon>Bacteria</taxon>
        <taxon>Pseudomonadati</taxon>
        <taxon>Pseudomonadota</taxon>
        <taxon>Betaproteobacteria</taxon>
        <taxon>Burkholderiales</taxon>
        <taxon>Oxalobacteraceae</taxon>
        <taxon>Telluria group</taxon>
        <taxon>Pseudoduganella</taxon>
    </lineage>
</organism>
<gene>
    <name evidence="3" type="ORF">GCM10011572_01200</name>
</gene>
<keyword evidence="1" id="KW-0732">Signal</keyword>
<dbReference type="Pfam" id="PF07589">
    <property type="entry name" value="PEP-CTERM"/>
    <property type="match status" value="1"/>
</dbReference>
<dbReference type="NCBIfam" id="TIGR02595">
    <property type="entry name" value="PEP_CTERM"/>
    <property type="match status" value="1"/>
</dbReference>
<keyword evidence="4" id="KW-1185">Reference proteome</keyword>
<sequence length="201" mass="20841">MRAFLSMLATAAVLASPTASAADTWQFGDWLVTSQTAGQSISLVSQSPSATVISLDSFAAATMGHAGNASTYFNVIIPEGVVATGFTMTAYLNGTGSNSFAVIADVVEVDMSNAGNLHAPNNLDGAFIATGSIVPVFAAPETFDLKGHVRFSLGSYEYGDIGAEKFTLTLQTAPVPEPQTWLMLGGGLALMGAAVARKRRR</sequence>
<evidence type="ECO:0000256" key="1">
    <source>
        <dbReference type="SAM" id="SignalP"/>
    </source>
</evidence>
<dbReference type="Proteomes" id="UP000622638">
    <property type="component" value="Unassembled WGS sequence"/>
</dbReference>
<comment type="caution">
    <text evidence="3">The sequence shown here is derived from an EMBL/GenBank/DDBJ whole genome shotgun (WGS) entry which is preliminary data.</text>
</comment>
<dbReference type="InterPro" id="IPR013424">
    <property type="entry name" value="Ice-binding_C"/>
</dbReference>
<reference evidence="4" key="1">
    <citation type="journal article" date="2019" name="Int. J. Syst. Evol. Microbiol.">
        <title>The Global Catalogue of Microorganisms (GCM) 10K type strain sequencing project: providing services to taxonomists for standard genome sequencing and annotation.</title>
        <authorList>
            <consortium name="The Broad Institute Genomics Platform"/>
            <consortium name="The Broad Institute Genome Sequencing Center for Infectious Disease"/>
            <person name="Wu L."/>
            <person name="Ma J."/>
        </authorList>
    </citation>
    <scope>NUCLEOTIDE SEQUENCE [LARGE SCALE GENOMIC DNA]</scope>
    <source>
        <strain evidence="4">CGMCC 1.15931</strain>
    </source>
</reference>
<proteinExistence type="predicted"/>
<dbReference type="RefSeq" id="WP_211517385.1">
    <property type="nucleotide sequence ID" value="NZ_BMKG01000001.1"/>
</dbReference>
<dbReference type="EMBL" id="BMKG01000001">
    <property type="protein sequence ID" value="GGB83041.1"/>
    <property type="molecule type" value="Genomic_DNA"/>
</dbReference>
<name>A0ABQ1JZ73_9BURK</name>